<dbReference type="EMBL" id="CP046956">
    <property type="protein sequence ID" value="QTM99238.1"/>
    <property type="molecule type" value="Genomic_DNA"/>
</dbReference>
<protein>
    <recommendedName>
        <fullName evidence="3">Tumour necrosis factor receptor superfamily member 19</fullName>
    </recommendedName>
</protein>
<evidence type="ECO:0000313" key="1">
    <source>
        <dbReference type="EMBL" id="QTM99238.1"/>
    </source>
</evidence>
<gene>
    <name evidence="1" type="ORF">ERJ70_07940</name>
</gene>
<reference evidence="1 2" key="1">
    <citation type="submission" date="2019-12" db="EMBL/GenBank/DDBJ databases">
        <title>The whole genome sequencing of a strain isolated from a Mars analog, Dalangtan Playa.</title>
        <authorList>
            <person name="Huang T."/>
        </authorList>
    </citation>
    <scope>NUCLEOTIDE SEQUENCE [LARGE SCALE GENOMIC DNA]</scope>
    <source>
        <strain evidence="1 2">DP4-553-S</strain>
    </source>
</reference>
<name>A0ABX7VUV1_9BACI</name>
<proteinExistence type="predicted"/>
<sequence>MTWIFLLIVLAFVIGVLVYFKTSGKKKNSDTDLTTEELEAFNEDYIKRGAEHETDEAEKL</sequence>
<evidence type="ECO:0008006" key="3">
    <source>
        <dbReference type="Google" id="ProtNLM"/>
    </source>
</evidence>
<dbReference type="Proteomes" id="UP000665043">
    <property type="component" value="Chromosome"/>
</dbReference>
<keyword evidence="2" id="KW-1185">Reference proteome</keyword>
<accession>A0ABX7VUV1</accession>
<evidence type="ECO:0000313" key="2">
    <source>
        <dbReference type="Proteomes" id="UP000665043"/>
    </source>
</evidence>
<dbReference type="RefSeq" id="WP_209368449.1">
    <property type="nucleotide sequence ID" value="NZ_CP046956.1"/>
</dbReference>
<organism evidence="1 2">
    <name type="scientific">Sediminibacillus dalangtanensis</name>
    <dbReference type="NCBI Taxonomy" id="2729421"/>
    <lineage>
        <taxon>Bacteria</taxon>
        <taxon>Bacillati</taxon>
        <taxon>Bacillota</taxon>
        <taxon>Bacilli</taxon>
        <taxon>Bacillales</taxon>
        <taxon>Bacillaceae</taxon>
        <taxon>Sediminibacillus</taxon>
    </lineage>
</organism>